<name>A0AAV7UWZ7_PLEWA</name>
<feature type="region of interest" description="Disordered" evidence="1">
    <location>
        <begin position="32"/>
        <end position="67"/>
    </location>
</feature>
<protein>
    <submittedName>
        <fullName evidence="2">Uncharacterized protein</fullName>
    </submittedName>
</protein>
<evidence type="ECO:0000313" key="3">
    <source>
        <dbReference type="Proteomes" id="UP001066276"/>
    </source>
</evidence>
<evidence type="ECO:0000256" key="1">
    <source>
        <dbReference type="SAM" id="MobiDB-lite"/>
    </source>
</evidence>
<feature type="region of interest" description="Disordered" evidence="1">
    <location>
        <begin position="1"/>
        <end position="20"/>
    </location>
</feature>
<gene>
    <name evidence="2" type="ORF">NDU88_001981</name>
</gene>
<proteinExistence type="predicted"/>
<dbReference type="AlphaFoldDB" id="A0AAV7UWZ7"/>
<comment type="caution">
    <text evidence="2">The sequence shown here is derived from an EMBL/GenBank/DDBJ whole genome shotgun (WGS) entry which is preliminary data.</text>
</comment>
<dbReference type="Proteomes" id="UP001066276">
    <property type="component" value="Chromosome 2_2"/>
</dbReference>
<evidence type="ECO:0000313" key="2">
    <source>
        <dbReference type="EMBL" id="KAJ1192675.1"/>
    </source>
</evidence>
<accession>A0AAV7UWZ7</accession>
<dbReference type="EMBL" id="JANPWB010000004">
    <property type="protein sequence ID" value="KAJ1192675.1"/>
    <property type="molecule type" value="Genomic_DNA"/>
</dbReference>
<organism evidence="2 3">
    <name type="scientific">Pleurodeles waltl</name>
    <name type="common">Iberian ribbed newt</name>
    <dbReference type="NCBI Taxonomy" id="8319"/>
    <lineage>
        <taxon>Eukaryota</taxon>
        <taxon>Metazoa</taxon>
        <taxon>Chordata</taxon>
        <taxon>Craniata</taxon>
        <taxon>Vertebrata</taxon>
        <taxon>Euteleostomi</taxon>
        <taxon>Amphibia</taxon>
        <taxon>Batrachia</taxon>
        <taxon>Caudata</taxon>
        <taxon>Salamandroidea</taxon>
        <taxon>Salamandridae</taxon>
        <taxon>Pleurodelinae</taxon>
        <taxon>Pleurodeles</taxon>
    </lineage>
</organism>
<sequence length="269" mass="29663">MEGSTVSRGHDVCVQSGGGQVDPEVTQQEAAVSPVSVGATCSGREERTTEGAVRSSPEFRGRNSKVGSQAGKGGGWFSVHDIWGRMTEFQEVAQAEVTPMGKYALAHIYGEVERRGASLASTLRHHQEDNTISQMLDNDGGVWSDLPSVVQQFHDYYTGLCRSRSQLDEMAVEDYLAHSAMSWLTEEHRVRLMGPQQPEEFRVALVSMPTGKSPSTNRLMVAFYKAYQDILILHLVTLFEEMATGGCMQPTMLEALLVVLLKPRKLADR</sequence>
<keyword evidence="3" id="KW-1185">Reference proteome</keyword>
<reference evidence="2" key="1">
    <citation type="journal article" date="2022" name="bioRxiv">
        <title>Sequencing and chromosome-scale assembly of the giantPleurodeles waltlgenome.</title>
        <authorList>
            <person name="Brown T."/>
            <person name="Elewa A."/>
            <person name="Iarovenko S."/>
            <person name="Subramanian E."/>
            <person name="Araus A.J."/>
            <person name="Petzold A."/>
            <person name="Susuki M."/>
            <person name="Suzuki K.-i.T."/>
            <person name="Hayashi T."/>
            <person name="Toyoda A."/>
            <person name="Oliveira C."/>
            <person name="Osipova E."/>
            <person name="Leigh N.D."/>
            <person name="Simon A."/>
            <person name="Yun M.H."/>
        </authorList>
    </citation>
    <scope>NUCLEOTIDE SEQUENCE</scope>
    <source>
        <strain evidence="2">20211129_DDA</strain>
        <tissue evidence="2">Liver</tissue>
    </source>
</reference>